<keyword evidence="11" id="KW-1185">Reference proteome</keyword>
<evidence type="ECO:0000256" key="4">
    <source>
        <dbReference type="ARBA" id="ARBA00022692"/>
    </source>
</evidence>
<feature type="transmembrane region" description="Helical" evidence="8">
    <location>
        <begin position="368"/>
        <end position="392"/>
    </location>
</feature>
<organism evidence="10 11">
    <name type="scientific">Nocardiopsis rhodophaea</name>
    <dbReference type="NCBI Taxonomy" id="280238"/>
    <lineage>
        <taxon>Bacteria</taxon>
        <taxon>Bacillati</taxon>
        <taxon>Actinomycetota</taxon>
        <taxon>Actinomycetes</taxon>
        <taxon>Streptosporangiales</taxon>
        <taxon>Nocardiopsidaceae</taxon>
        <taxon>Nocardiopsis</taxon>
    </lineage>
</organism>
<feature type="transmembrane region" description="Helical" evidence="8">
    <location>
        <begin position="173"/>
        <end position="197"/>
    </location>
</feature>
<evidence type="ECO:0000313" key="10">
    <source>
        <dbReference type="EMBL" id="GAA1990851.1"/>
    </source>
</evidence>
<dbReference type="PROSITE" id="PS50850">
    <property type="entry name" value="MFS"/>
    <property type="match status" value="1"/>
</dbReference>
<feature type="transmembrane region" description="Helical" evidence="8">
    <location>
        <begin position="147"/>
        <end position="167"/>
    </location>
</feature>
<dbReference type="Proteomes" id="UP001501585">
    <property type="component" value="Unassembled WGS sequence"/>
</dbReference>
<feature type="transmembrane region" description="Helical" evidence="8">
    <location>
        <begin position="21"/>
        <end position="45"/>
    </location>
</feature>
<evidence type="ECO:0000256" key="3">
    <source>
        <dbReference type="ARBA" id="ARBA00022475"/>
    </source>
</evidence>
<evidence type="ECO:0000259" key="9">
    <source>
        <dbReference type="PROSITE" id="PS50850"/>
    </source>
</evidence>
<feature type="transmembrane region" description="Helical" evidence="8">
    <location>
        <begin position="486"/>
        <end position="506"/>
    </location>
</feature>
<comment type="subcellular location">
    <subcellularLocation>
        <location evidence="1">Cell membrane</location>
        <topology evidence="1">Multi-pass membrane protein</topology>
    </subcellularLocation>
</comment>
<evidence type="ECO:0000256" key="2">
    <source>
        <dbReference type="ARBA" id="ARBA00022448"/>
    </source>
</evidence>
<dbReference type="InterPro" id="IPR020846">
    <property type="entry name" value="MFS_dom"/>
</dbReference>
<gene>
    <name evidence="10" type="ORF">GCM10009799_15980</name>
</gene>
<comment type="caution">
    <text evidence="10">The sequence shown here is derived from an EMBL/GenBank/DDBJ whole genome shotgun (WGS) entry which is preliminary data.</text>
</comment>
<dbReference type="Gene3D" id="1.20.1250.20">
    <property type="entry name" value="MFS general substrate transporter like domains"/>
    <property type="match status" value="2"/>
</dbReference>
<dbReference type="InterPro" id="IPR036259">
    <property type="entry name" value="MFS_trans_sf"/>
</dbReference>
<name>A0ABN2SRR8_9ACTN</name>
<keyword evidence="5 8" id="KW-1133">Transmembrane helix</keyword>
<dbReference type="SUPFAM" id="SSF103473">
    <property type="entry name" value="MFS general substrate transporter"/>
    <property type="match status" value="2"/>
</dbReference>
<dbReference type="RefSeq" id="WP_344161187.1">
    <property type="nucleotide sequence ID" value="NZ_BAAAPC010000005.1"/>
</dbReference>
<evidence type="ECO:0000256" key="1">
    <source>
        <dbReference type="ARBA" id="ARBA00004651"/>
    </source>
</evidence>
<dbReference type="Pfam" id="PF07690">
    <property type="entry name" value="MFS_1"/>
    <property type="match status" value="1"/>
</dbReference>
<evidence type="ECO:0000256" key="5">
    <source>
        <dbReference type="ARBA" id="ARBA00022989"/>
    </source>
</evidence>
<evidence type="ECO:0000256" key="6">
    <source>
        <dbReference type="ARBA" id="ARBA00023136"/>
    </source>
</evidence>
<keyword evidence="4 8" id="KW-0812">Transmembrane</keyword>
<proteinExistence type="predicted"/>
<dbReference type="PANTHER" id="PTHR42718:SF47">
    <property type="entry name" value="METHYL VIOLOGEN RESISTANCE PROTEIN SMVA"/>
    <property type="match status" value="1"/>
</dbReference>
<evidence type="ECO:0000313" key="11">
    <source>
        <dbReference type="Proteomes" id="UP001501585"/>
    </source>
</evidence>
<feature type="transmembrane region" description="Helical" evidence="8">
    <location>
        <begin position="413"/>
        <end position="433"/>
    </location>
</feature>
<feature type="transmembrane region" description="Helical" evidence="8">
    <location>
        <begin position="276"/>
        <end position="298"/>
    </location>
</feature>
<feature type="transmembrane region" description="Helical" evidence="8">
    <location>
        <begin position="341"/>
        <end position="362"/>
    </location>
</feature>
<feature type="transmembrane region" description="Helical" evidence="8">
    <location>
        <begin position="114"/>
        <end position="135"/>
    </location>
</feature>
<sequence>METTATTPPPDSGGRAGRKEWIGLGLLVLPGMLVSMDMSVLYMALPWLGEDLRPSSAQLLWIIDIYGFLLAGLLITMGSLGDRIGRRRMLMGGAALFAVGSLAAAYSASAEMLIAARALLGIGGATLAPSTLSLIRTMFHSPQQRRTAIGIWTAGFSGGAMLGPIIGGLLVESFWWGSVFLLNLPAMVLVLTLAPLMVPEFRDPRAGRFDLVSSVLSLAAVLPVIYGMKMFAEHGWAWTHALCVVVGLALGAVFLRRQRKVDHPMIDLRLFRARTFSASLGAVTLAMFAMFGAMFFISQYLQLVLGLRPFMAALWTMPALLGMMVGVALATVLVRVVRAGSIVSGGLLVAASGILVITGISADSGLPYIVVGGILMSGGLGAVTALITDLIVSSAPPERAGAASAISETANEFGGAVGIAVLGSVATAVYRAYISASAPGGLPDTAVDAARDTLAGATGVAAELPPAAAQELLAVARAAFTQGIHVSSYLGAGVLIVTAVLTAYLLRHTRPHYDDSTAGDTENATSAGGRHG</sequence>
<dbReference type="InterPro" id="IPR011701">
    <property type="entry name" value="MFS"/>
</dbReference>
<dbReference type="CDD" id="cd17321">
    <property type="entry name" value="MFS_MMR_MDR_like"/>
    <property type="match status" value="1"/>
</dbReference>
<feature type="transmembrane region" description="Helical" evidence="8">
    <location>
        <begin position="89"/>
        <end position="108"/>
    </location>
</feature>
<dbReference type="EMBL" id="BAAAPC010000005">
    <property type="protein sequence ID" value="GAA1990851.1"/>
    <property type="molecule type" value="Genomic_DNA"/>
</dbReference>
<dbReference type="PANTHER" id="PTHR42718">
    <property type="entry name" value="MAJOR FACILITATOR SUPERFAMILY MULTIDRUG TRANSPORTER MFSC"/>
    <property type="match status" value="1"/>
</dbReference>
<keyword evidence="2" id="KW-0813">Transport</keyword>
<reference evidence="10 11" key="1">
    <citation type="journal article" date="2019" name="Int. J. Syst. Evol. Microbiol.">
        <title>The Global Catalogue of Microorganisms (GCM) 10K type strain sequencing project: providing services to taxonomists for standard genome sequencing and annotation.</title>
        <authorList>
            <consortium name="The Broad Institute Genomics Platform"/>
            <consortium name="The Broad Institute Genome Sequencing Center for Infectious Disease"/>
            <person name="Wu L."/>
            <person name="Ma J."/>
        </authorList>
    </citation>
    <scope>NUCLEOTIDE SEQUENCE [LARGE SCALE GENOMIC DNA]</scope>
    <source>
        <strain evidence="10 11">JCM 15313</strain>
    </source>
</reference>
<evidence type="ECO:0000256" key="7">
    <source>
        <dbReference type="SAM" id="MobiDB-lite"/>
    </source>
</evidence>
<feature type="transmembrane region" description="Helical" evidence="8">
    <location>
        <begin position="209"/>
        <end position="229"/>
    </location>
</feature>
<protein>
    <submittedName>
        <fullName evidence="10">MFS transporter</fullName>
    </submittedName>
</protein>
<feature type="region of interest" description="Disordered" evidence="7">
    <location>
        <begin position="512"/>
        <end position="532"/>
    </location>
</feature>
<keyword evidence="6 8" id="KW-0472">Membrane</keyword>
<feature type="transmembrane region" description="Helical" evidence="8">
    <location>
        <begin position="57"/>
        <end position="77"/>
    </location>
</feature>
<feature type="transmembrane region" description="Helical" evidence="8">
    <location>
        <begin position="310"/>
        <end position="334"/>
    </location>
</feature>
<evidence type="ECO:0000256" key="8">
    <source>
        <dbReference type="SAM" id="Phobius"/>
    </source>
</evidence>
<accession>A0ABN2SRR8</accession>
<keyword evidence="3" id="KW-1003">Cell membrane</keyword>
<feature type="domain" description="Major facilitator superfamily (MFS) profile" evidence="9">
    <location>
        <begin position="23"/>
        <end position="510"/>
    </location>
</feature>
<feature type="transmembrane region" description="Helical" evidence="8">
    <location>
        <begin position="235"/>
        <end position="255"/>
    </location>
</feature>